<dbReference type="InterPro" id="IPR013083">
    <property type="entry name" value="Znf_RING/FYVE/PHD"/>
</dbReference>
<evidence type="ECO:0000313" key="7">
    <source>
        <dbReference type="Proteomes" id="UP001286313"/>
    </source>
</evidence>
<evidence type="ECO:0000313" key="6">
    <source>
        <dbReference type="EMBL" id="KAK3880209.1"/>
    </source>
</evidence>
<dbReference type="Pfam" id="PF25811">
    <property type="entry name" value="CAK-anch_MAT1"/>
    <property type="match status" value="1"/>
</dbReference>
<dbReference type="SMART" id="SM00184">
    <property type="entry name" value="RING"/>
    <property type="match status" value="1"/>
</dbReference>
<evidence type="ECO:0000259" key="5">
    <source>
        <dbReference type="PROSITE" id="PS50089"/>
    </source>
</evidence>
<proteinExistence type="predicted"/>
<dbReference type="SUPFAM" id="SSF57850">
    <property type="entry name" value="RING/U-box"/>
    <property type="match status" value="1"/>
</dbReference>
<evidence type="ECO:0000256" key="3">
    <source>
        <dbReference type="ARBA" id="ARBA00022833"/>
    </source>
</evidence>
<keyword evidence="1" id="KW-0479">Metal-binding</keyword>
<dbReference type="PROSITE" id="PS50089">
    <property type="entry name" value="ZF_RING_2"/>
    <property type="match status" value="1"/>
</dbReference>
<dbReference type="GO" id="GO:0006281">
    <property type="term" value="P:DNA repair"/>
    <property type="evidence" value="ECO:0007669"/>
    <property type="project" value="TreeGrafter"/>
</dbReference>
<protein>
    <recommendedName>
        <fullName evidence="5">RING-type domain-containing protein</fullName>
    </recommendedName>
</protein>
<dbReference type="InterPro" id="IPR015877">
    <property type="entry name" value="MAT1_centre"/>
</dbReference>
<keyword evidence="3" id="KW-0862">Zinc</keyword>
<evidence type="ECO:0000256" key="1">
    <source>
        <dbReference type="ARBA" id="ARBA00022723"/>
    </source>
</evidence>
<dbReference type="Pfam" id="PF06391">
    <property type="entry name" value="MAT1"/>
    <property type="match status" value="1"/>
</dbReference>
<sequence>MLLQRHRNIRQIRTMGDYYDASYEIQCPLCRGTKYRNPQMKLMVNVCGHPMCDSCVRMYFLKESAQCPECDIVLKRSKFRVQVFEDPLVEKELDIRRKDEFYKYEPPVLSPTLPAPTWEEVEAGGYLNHVRRASPQAMAGEASRPHVHTLYKKLYYKDGSPVSSELQYLISNSQQLSSCQALDHTSLLLPPGPLVHPSFDINCRL</sequence>
<dbReference type="InterPro" id="IPR057657">
    <property type="entry name" value="MAT1_CAK-anch"/>
</dbReference>
<comment type="caution">
    <text evidence="6">The sequence shown here is derived from an EMBL/GenBank/DDBJ whole genome shotgun (WGS) entry which is preliminary data.</text>
</comment>
<dbReference type="GO" id="GO:0008270">
    <property type="term" value="F:zinc ion binding"/>
    <property type="evidence" value="ECO:0007669"/>
    <property type="project" value="UniProtKB-KW"/>
</dbReference>
<dbReference type="InterPro" id="IPR017907">
    <property type="entry name" value="Znf_RING_CS"/>
</dbReference>
<dbReference type="PANTHER" id="PTHR12683">
    <property type="entry name" value="CDK-ACTIVATING KINASE ASSEMBLY FACTOR MAT1"/>
    <property type="match status" value="1"/>
</dbReference>
<dbReference type="GO" id="GO:0005675">
    <property type="term" value="C:transcription factor TFIIH holo complex"/>
    <property type="evidence" value="ECO:0007669"/>
    <property type="project" value="TreeGrafter"/>
</dbReference>
<evidence type="ECO:0000256" key="2">
    <source>
        <dbReference type="ARBA" id="ARBA00022771"/>
    </source>
</evidence>
<reference evidence="6" key="1">
    <citation type="submission" date="2023-10" db="EMBL/GenBank/DDBJ databases">
        <title>Genome assemblies of two species of porcelain crab, Petrolisthes cinctipes and Petrolisthes manimaculis (Anomura: Porcellanidae).</title>
        <authorList>
            <person name="Angst P."/>
        </authorList>
    </citation>
    <scope>NUCLEOTIDE SEQUENCE</scope>
    <source>
        <strain evidence="6">PB745_01</strain>
        <tissue evidence="6">Gill</tissue>
    </source>
</reference>
<dbReference type="Proteomes" id="UP001286313">
    <property type="component" value="Unassembled WGS sequence"/>
</dbReference>
<dbReference type="PANTHER" id="PTHR12683:SF13">
    <property type="entry name" value="CDK-ACTIVATING KINASE ASSEMBLY FACTOR MAT1"/>
    <property type="match status" value="1"/>
</dbReference>
<dbReference type="AlphaFoldDB" id="A0AAE1KPX2"/>
<accession>A0AAE1KPX2</accession>
<feature type="domain" description="RING-type" evidence="5">
    <location>
        <begin position="27"/>
        <end position="71"/>
    </location>
</feature>
<name>A0AAE1KPX2_PETCI</name>
<dbReference type="EMBL" id="JAWQEG010001346">
    <property type="protein sequence ID" value="KAK3880209.1"/>
    <property type="molecule type" value="Genomic_DNA"/>
</dbReference>
<keyword evidence="7" id="KW-1185">Reference proteome</keyword>
<organism evidence="6 7">
    <name type="scientific">Petrolisthes cinctipes</name>
    <name type="common">Flat porcelain crab</name>
    <dbReference type="NCBI Taxonomy" id="88211"/>
    <lineage>
        <taxon>Eukaryota</taxon>
        <taxon>Metazoa</taxon>
        <taxon>Ecdysozoa</taxon>
        <taxon>Arthropoda</taxon>
        <taxon>Crustacea</taxon>
        <taxon>Multicrustacea</taxon>
        <taxon>Malacostraca</taxon>
        <taxon>Eumalacostraca</taxon>
        <taxon>Eucarida</taxon>
        <taxon>Decapoda</taxon>
        <taxon>Pleocyemata</taxon>
        <taxon>Anomura</taxon>
        <taxon>Galatheoidea</taxon>
        <taxon>Porcellanidae</taxon>
        <taxon>Petrolisthes</taxon>
    </lineage>
</organism>
<evidence type="ECO:0000256" key="4">
    <source>
        <dbReference type="PROSITE-ProRule" id="PRU00175"/>
    </source>
</evidence>
<dbReference type="Pfam" id="PF17121">
    <property type="entry name" value="zf-C3HC4_5"/>
    <property type="match status" value="1"/>
</dbReference>
<dbReference type="GO" id="GO:0006357">
    <property type="term" value="P:regulation of transcription by RNA polymerase II"/>
    <property type="evidence" value="ECO:0007669"/>
    <property type="project" value="TreeGrafter"/>
</dbReference>
<dbReference type="Gene3D" id="3.30.40.10">
    <property type="entry name" value="Zinc/RING finger domain, C3HC4 (zinc finger)"/>
    <property type="match status" value="1"/>
</dbReference>
<dbReference type="PROSITE" id="PS00518">
    <property type="entry name" value="ZF_RING_1"/>
    <property type="match status" value="1"/>
</dbReference>
<gene>
    <name evidence="6" type="ORF">Pcinc_015278</name>
</gene>
<dbReference type="InterPro" id="IPR001841">
    <property type="entry name" value="Znf_RING"/>
</dbReference>
<keyword evidence="2 4" id="KW-0863">Zinc-finger</keyword>